<feature type="non-terminal residue" evidence="2">
    <location>
        <position position="1"/>
    </location>
</feature>
<protein>
    <recommendedName>
        <fullName evidence="1">Erythromycin biosynthesis protein CIII-like C-terminal domain-containing protein</fullName>
    </recommendedName>
</protein>
<dbReference type="Gene3D" id="3.40.50.2000">
    <property type="entry name" value="Glycogen Phosphorylase B"/>
    <property type="match status" value="1"/>
</dbReference>
<dbReference type="Pfam" id="PF06722">
    <property type="entry name" value="EryCIII-like_C"/>
    <property type="match status" value="1"/>
</dbReference>
<name>B9TD68_RICCO</name>
<evidence type="ECO:0000313" key="2">
    <source>
        <dbReference type="EMBL" id="EEF26194.1"/>
    </source>
</evidence>
<dbReference type="SUPFAM" id="SSF53756">
    <property type="entry name" value="UDP-Glycosyltransferase/glycogen phosphorylase"/>
    <property type="match status" value="1"/>
</dbReference>
<gene>
    <name evidence="2" type="ORF">RCOM_1879110</name>
</gene>
<dbReference type="eggNOG" id="KOG1192">
    <property type="taxonomic scope" value="Eukaryota"/>
</dbReference>
<dbReference type="GO" id="GO:0016906">
    <property type="term" value="F:sterol 3-beta-glucosyltransferase activity"/>
    <property type="evidence" value="ECO:0007669"/>
    <property type="project" value="UniProtKB-ARBA"/>
</dbReference>
<dbReference type="AlphaFoldDB" id="B9TD68"/>
<dbReference type="PANTHER" id="PTHR48050:SF13">
    <property type="entry name" value="STEROL 3-BETA-GLUCOSYLTRANSFERASE UGT80A2"/>
    <property type="match status" value="1"/>
</dbReference>
<dbReference type="Proteomes" id="UP000008311">
    <property type="component" value="Unassembled WGS sequence"/>
</dbReference>
<accession>B9TD68</accession>
<dbReference type="InterPro" id="IPR050426">
    <property type="entry name" value="Glycosyltransferase_28"/>
</dbReference>
<dbReference type="InterPro" id="IPR010610">
    <property type="entry name" value="EryCIII-like_C"/>
</dbReference>
<evidence type="ECO:0000313" key="3">
    <source>
        <dbReference type="Proteomes" id="UP000008311"/>
    </source>
</evidence>
<organism evidence="2 3">
    <name type="scientific">Ricinus communis</name>
    <name type="common">Castor bean</name>
    <dbReference type="NCBI Taxonomy" id="3988"/>
    <lineage>
        <taxon>Eukaryota</taxon>
        <taxon>Viridiplantae</taxon>
        <taxon>Streptophyta</taxon>
        <taxon>Embryophyta</taxon>
        <taxon>Tracheophyta</taxon>
        <taxon>Spermatophyta</taxon>
        <taxon>Magnoliopsida</taxon>
        <taxon>eudicotyledons</taxon>
        <taxon>Gunneridae</taxon>
        <taxon>Pentapetalae</taxon>
        <taxon>rosids</taxon>
        <taxon>fabids</taxon>
        <taxon>Malpighiales</taxon>
        <taxon>Euphorbiaceae</taxon>
        <taxon>Acalyphoideae</taxon>
        <taxon>Acalypheae</taxon>
        <taxon>Ricinus</taxon>
    </lineage>
</organism>
<dbReference type="FunFam" id="3.40.50.2000:FF:000009">
    <property type="entry name" value="Sterol 3-beta-glucosyltransferase UGT80A2"/>
    <property type="match status" value="1"/>
</dbReference>
<proteinExistence type="predicted"/>
<sequence length="185" mass="19944">IEGRLTDDVEAFLAAGEAPVYMGFGSWTPRDILHQTDTLRLFTEAAQLAGCRAIIQSDDAAACGFHSNERMLYVPASPHHLIFPRCAAVVHHGGAGTTQSATLAGKPSVVVAHINEQEHWGMELRRIGIAGKPLHRRSVTATKLAARLRAITPAMRSRAPQVAQLMARENGVATAVRLIEALPRS</sequence>
<evidence type="ECO:0000259" key="1">
    <source>
        <dbReference type="Pfam" id="PF06722"/>
    </source>
</evidence>
<feature type="domain" description="Erythromycin biosynthesis protein CIII-like C-terminal" evidence="1">
    <location>
        <begin position="77"/>
        <end position="169"/>
    </location>
</feature>
<dbReference type="EMBL" id="EQ977934">
    <property type="protein sequence ID" value="EEF26194.1"/>
    <property type="molecule type" value="Genomic_DNA"/>
</dbReference>
<reference evidence="3" key="1">
    <citation type="journal article" date="2010" name="Nat. Biotechnol.">
        <title>Draft genome sequence of the oilseed species Ricinus communis.</title>
        <authorList>
            <person name="Chan A.P."/>
            <person name="Crabtree J."/>
            <person name="Zhao Q."/>
            <person name="Lorenzi H."/>
            <person name="Orvis J."/>
            <person name="Puiu D."/>
            <person name="Melake-Berhan A."/>
            <person name="Jones K.M."/>
            <person name="Redman J."/>
            <person name="Chen G."/>
            <person name="Cahoon E.B."/>
            <person name="Gedil M."/>
            <person name="Stanke M."/>
            <person name="Haas B.J."/>
            <person name="Wortman J.R."/>
            <person name="Fraser-Liggett C.M."/>
            <person name="Ravel J."/>
            <person name="Rabinowicz P.D."/>
        </authorList>
    </citation>
    <scope>NUCLEOTIDE SEQUENCE [LARGE SCALE GENOMIC DNA]</scope>
    <source>
        <strain evidence="3">cv. Hale</strain>
    </source>
</reference>
<keyword evidence="3" id="KW-1185">Reference proteome</keyword>
<dbReference type="InParanoid" id="B9TD68"/>
<dbReference type="PANTHER" id="PTHR48050">
    <property type="entry name" value="STEROL 3-BETA-GLUCOSYLTRANSFERASE"/>
    <property type="match status" value="1"/>
</dbReference>